<proteinExistence type="predicted"/>
<feature type="transmembrane region" description="Helical" evidence="1">
    <location>
        <begin position="163"/>
        <end position="185"/>
    </location>
</feature>
<dbReference type="CDD" id="cd01949">
    <property type="entry name" value="GGDEF"/>
    <property type="match status" value="1"/>
</dbReference>
<dbReference type="GO" id="GO:0052621">
    <property type="term" value="F:diguanylate cyclase activity"/>
    <property type="evidence" value="ECO:0007669"/>
    <property type="project" value="TreeGrafter"/>
</dbReference>
<sequence length="405" mass="46356">MKITFKSIYSSIIYILILLGCYFLIKNIPSFTPPILFVIEYSPYVIFGLGIILCIRFNQGRVFLIILLLILFDLILRYYSELSITVQTYSQILYPLMCLLIPLNIVIISHFKERGIFSLWGKIRILFILIELFVIYKIVISNHPTIHKLLNYQFVKLPIEKAFMNQTALLIYLITLLFFIIKAYVKKNAFEVRLAGVMISIFAALFFINDQLSFSIFLSAAGFMLIVGIIQDSYSMAYLDELTGIPSRRALRENLMKLGNRYVIAMIDIDFFKKFNDKYGHDVGDDVLKLVASQLIKVTGGGKAFRYGGEEFTILFPGKTIEDVIPHLENLREQVSKTGYTYTRKPSKSQTSKSKRGNTTSQLFVTISIGVCEKNSKFKDPQEVIKGADKALYRAKKKGRNCVSK</sequence>
<keyword evidence="4" id="KW-1185">Reference proteome</keyword>
<keyword evidence="1" id="KW-1133">Transmembrane helix</keyword>
<comment type="caution">
    <text evidence="3">The sequence shown here is derived from an EMBL/GenBank/DDBJ whole genome shotgun (WGS) entry which is preliminary data.</text>
</comment>
<keyword evidence="1" id="KW-0472">Membrane</keyword>
<evidence type="ECO:0000256" key="1">
    <source>
        <dbReference type="SAM" id="Phobius"/>
    </source>
</evidence>
<dbReference type="NCBIfam" id="TIGR00254">
    <property type="entry name" value="GGDEF"/>
    <property type="match status" value="1"/>
</dbReference>
<dbReference type="GO" id="GO:1902201">
    <property type="term" value="P:negative regulation of bacterial-type flagellum-dependent cell motility"/>
    <property type="evidence" value="ECO:0007669"/>
    <property type="project" value="TreeGrafter"/>
</dbReference>
<keyword evidence="1" id="KW-0812">Transmembrane</keyword>
<evidence type="ECO:0000313" key="3">
    <source>
        <dbReference type="EMBL" id="MBB5149594.1"/>
    </source>
</evidence>
<dbReference type="PANTHER" id="PTHR45138:SF9">
    <property type="entry name" value="DIGUANYLATE CYCLASE DGCM-RELATED"/>
    <property type="match status" value="1"/>
</dbReference>
<dbReference type="InterPro" id="IPR029787">
    <property type="entry name" value="Nucleotide_cyclase"/>
</dbReference>
<dbReference type="GO" id="GO:0005886">
    <property type="term" value="C:plasma membrane"/>
    <property type="evidence" value="ECO:0007669"/>
    <property type="project" value="TreeGrafter"/>
</dbReference>
<feature type="transmembrane region" description="Helical" evidence="1">
    <location>
        <begin position="123"/>
        <end position="143"/>
    </location>
</feature>
<feature type="transmembrane region" description="Helical" evidence="1">
    <location>
        <begin position="62"/>
        <end position="80"/>
    </location>
</feature>
<feature type="transmembrane region" description="Helical" evidence="1">
    <location>
        <begin position="192"/>
        <end position="208"/>
    </location>
</feature>
<organism evidence="3 4">
    <name type="scientific">Ureibacillus thermosphaericus</name>
    <dbReference type="NCBI Taxonomy" id="51173"/>
    <lineage>
        <taxon>Bacteria</taxon>
        <taxon>Bacillati</taxon>
        <taxon>Bacillota</taxon>
        <taxon>Bacilli</taxon>
        <taxon>Bacillales</taxon>
        <taxon>Caryophanaceae</taxon>
        <taxon>Ureibacillus</taxon>
    </lineage>
</organism>
<feature type="transmembrane region" description="Helical" evidence="1">
    <location>
        <begin position="31"/>
        <end position="55"/>
    </location>
</feature>
<evidence type="ECO:0000259" key="2">
    <source>
        <dbReference type="PROSITE" id="PS50887"/>
    </source>
</evidence>
<dbReference type="PANTHER" id="PTHR45138">
    <property type="entry name" value="REGULATORY COMPONENTS OF SENSORY TRANSDUCTION SYSTEM"/>
    <property type="match status" value="1"/>
</dbReference>
<dbReference type="InterPro" id="IPR050469">
    <property type="entry name" value="Diguanylate_Cyclase"/>
</dbReference>
<dbReference type="PROSITE" id="PS51257">
    <property type="entry name" value="PROKAR_LIPOPROTEIN"/>
    <property type="match status" value="1"/>
</dbReference>
<protein>
    <submittedName>
        <fullName evidence="3">Diguanylate cyclase (GGDEF)-like protein</fullName>
    </submittedName>
</protein>
<feature type="transmembrane region" description="Helical" evidence="1">
    <location>
        <begin position="92"/>
        <end position="111"/>
    </location>
</feature>
<feature type="transmembrane region" description="Helical" evidence="1">
    <location>
        <begin position="214"/>
        <end position="230"/>
    </location>
</feature>
<dbReference type="InterPro" id="IPR000160">
    <property type="entry name" value="GGDEF_dom"/>
</dbReference>
<dbReference type="Gene3D" id="3.30.70.270">
    <property type="match status" value="1"/>
</dbReference>
<dbReference type="SMART" id="SM00267">
    <property type="entry name" value="GGDEF"/>
    <property type="match status" value="1"/>
</dbReference>
<feature type="transmembrane region" description="Helical" evidence="1">
    <location>
        <begin position="7"/>
        <end position="25"/>
    </location>
</feature>
<dbReference type="PROSITE" id="PS50887">
    <property type="entry name" value="GGDEF"/>
    <property type="match status" value="1"/>
</dbReference>
<dbReference type="RefSeq" id="WP_016838899.1">
    <property type="nucleotide sequence ID" value="NZ_JAAXPW010000018.1"/>
</dbReference>
<name>A0A840PWD1_URETH</name>
<dbReference type="Pfam" id="PF00990">
    <property type="entry name" value="GGDEF"/>
    <property type="match status" value="1"/>
</dbReference>
<evidence type="ECO:0000313" key="4">
    <source>
        <dbReference type="Proteomes" id="UP000557217"/>
    </source>
</evidence>
<feature type="domain" description="GGDEF" evidence="2">
    <location>
        <begin position="260"/>
        <end position="405"/>
    </location>
</feature>
<dbReference type="SUPFAM" id="SSF55073">
    <property type="entry name" value="Nucleotide cyclase"/>
    <property type="match status" value="1"/>
</dbReference>
<dbReference type="InterPro" id="IPR043128">
    <property type="entry name" value="Rev_trsase/Diguanyl_cyclase"/>
</dbReference>
<accession>A0A840PWD1</accession>
<dbReference type="AlphaFoldDB" id="A0A840PWD1"/>
<dbReference type="GO" id="GO:0043709">
    <property type="term" value="P:cell adhesion involved in single-species biofilm formation"/>
    <property type="evidence" value="ECO:0007669"/>
    <property type="project" value="TreeGrafter"/>
</dbReference>
<reference evidence="3 4" key="1">
    <citation type="submission" date="2020-08" db="EMBL/GenBank/DDBJ databases">
        <title>Genomic Encyclopedia of Type Strains, Phase IV (KMG-IV): sequencing the most valuable type-strain genomes for metagenomic binning, comparative biology and taxonomic classification.</title>
        <authorList>
            <person name="Goeker M."/>
        </authorList>
    </citation>
    <scope>NUCLEOTIDE SEQUENCE [LARGE SCALE GENOMIC DNA]</scope>
    <source>
        <strain evidence="3 4">DSM 10633</strain>
    </source>
</reference>
<gene>
    <name evidence="3" type="ORF">HNR36_001986</name>
</gene>
<dbReference type="EMBL" id="JACHGZ010000024">
    <property type="protein sequence ID" value="MBB5149594.1"/>
    <property type="molecule type" value="Genomic_DNA"/>
</dbReference>
<dbReference type="Proteomes" id="UP000557217">
    <property type="component" value="Unassembled WGS sequence"/>
</dbReference>